<keyword evidence="2" id="KW-1185">Reference proteome</keyword>
<dbReference type="Proteomes" id="UP001057402">
    <property type="component" value="Chromosome 11"/>
</dbReference>
<evidence type="ECO:0000313" key="2">
    <source>
        <dbReference type="Proteomes" id="UP001057402"/>
    </source>
</evidence>
<proteinExistence type="predicted"/>
<evidence type="ECO:0000313" key="1">
    <source>
        <dbReference type="EMBL" id="KAI4310803.1"/>
    </source>
</evidence>
<name>A0ACB9LI91_9MYRT</name>
<reference evidence="2" key="1">
    <citation type="journal article" date="2023" name="Front. Plant Sci.">
        <title>Chromosomal-level genome assembly of Melastoma candidum provides insights into trichome evolution.</title>
        <authorList>
            <person name="Zhong Y."/>
            <person name="Wu W."/>
            <person name="Sun C."/>
            <person name="Zou P."/>
            <person name="Liu Y."/>
            <person name="Dai S."/>
            <person name="Zhou R."/>
        </authorList>
    </citation>
    <scope>NUCLEOTIDE SEQUENCE [LARGE SCALE GENOMIC DNA]</scope>
</reference>
<gene>
    <name evidence="1" type="ORF">MLD38_035753</name>
</gene>
<sequence>MMMVLTSKTPAAPTRDYSTLSTNMPPSIFGYAKCCDGIKGEDCKQYLKSTSSQTLAMCRGTYGGLIKLTGCCLRYEIFRFTDHC</sequence>
<accession>A0ACB9LI91</accession>
<organism evidence="1 2">
    <name type="scientific">Melastoma candidum</name>
    <dbReference type="NCBI Taxonomy" id="119954"/>
    <lineage>
        <taxon>Eukaryota</taxon>
        <taxon>Viridiplantae</taxon>
        <taxon>Streptophyta</taxon>
        <taxon>Embryophyta</taxon>
        <taxon>Tracheophyta</taxon>
        <taxon>Spermatophyta</taxon>
        <taxon>Magnoliopsida</taxon>
        <taxon>eudicotyledons</taxon>
        <taxon>Gunneridae</taxon>
        <taxon>Pentapetalae</taxon>
        <taxon>rosids</taxon>
        <taxon>malvids</taxon>
        <taxon>Myrtales</taxon>
        <taxon>Melastomataceae</taxon>
        <taxon>Melastomatoideae</taxon>
        <taxon>Melastomateae</taxon>
        <taxon>Melastoma</taxon>
    </lineage>
</organism>
<protein>
    <submittedName>
        <fullName evidence="1">Uncharacterized protein</fullName>
    </submittedName>
</protein>
<dbReference type="EMBL" id="CM042890">
    <property type="protein sequence ID" value="KAI4310803.1"/>
    <property type="molecule type" value="Genomic_DNA"/>
</dbReference>
<comment type="caution">
    <text evidence="1">The sequence shown here is derived from an EMBL/GenBank/DDBJ whole genome shotgun (WGS) entry which is preliminary data.</text>
</comment>